<comment type="caution">
    <text evidence="1">The sequence shown here is derived from an EMBL/GenBank/DDBJ whole genome shotgun (WGS) entry which is preliminary data.</text>
</comment>
<reference evidence="1 2" key="1">
    <citation type="journal article" date="2016" name="Sci. Rep.">
        <title>Genomic and phenotypic characterization of the species Acinetobacter venetianus.</title>
        <authorList>
            <person name="Fondi M."/>
            <person name="Maida I."/>
            <person name="Perrin E."/>
            <person name="Orlandini V."/>
            <person name="La Torre L."/>
            <person name="Bosi E."/>
            <person name="Negroni A."/>
            <person name="Zanaroli G."/>
            <person name="Fava F."/>
            <person name="Decorosi F."/>
            <person name="Giovannetti L."/>
            <person name="Viti C."/>
            <person name="Vaneechoutte M."/>
            <person name="Dijkshoorn L."/>
            <person name="Fani R."/>
        </authorList>
    </citation>
    <scope>NUCLEOTIDE SEQUENCE [LARGE SCALE GENOMIC DNA]</scope>
    <source>
        <strain evidence="1 2">LUH5627</strain>
    </source>
</reference>
<evidence type="ECO:0008006" key="3">
    <source>
        <dbReference type="Google" id="ProtNLM"/>
    </source>
</evidence>
<dbReference type="RefSeq" id="WP_061518731.1">
    <property type="nucleotide sequence ID" value="NZ_JRUE01000149.1"/>
</dbReference>
<dbReference type="Proteomes" id="UP000075680">
    <property type="component" value="Unassembled WGS sequence"/>
</dbReference>
<accession>A0A150HRG8</accession>
<dbReference type="EMBL" id="JRUE01000149">
    <property type="protein sequence ID" value="KXZ69283.1"/>
    <property type="molecule type" value="Genomic_DNA"/>
</dbReference>
<gene>
    <name evidence="1" type="ORF">AVENLUH5627_01655</name>
</gene>
<proteinExistence type="predicted"/>
<dbReference type="PATRIC" id="fig|52133.18.peg.1718"/>
<name>A0A150HRG8_9GAMM</name>
<evidence type="ECO:0000313" key="2">
    <source>
        <dbReference type="Proteomes" id="UP000075680"/>
    </source>
</evidence>
<dbReference type="AlphaFoldDB" id="A0A150HRG8"/>
<evidence type="ECO:0000313" key="1">
    <source>
        <dbReference type="EMBL" id="KXZ69283.1"/>
    </source>
</evidence>
<sequence>MKYIILLVTSLLLTEYAFARETNSIRSSYELVVVGDSESDLLRKMGRSSPRYFIHREGRRSCTATEYFYDIDMQTYMVWVCNGKVFRIDVNNK</sequence>
<protein>
    <recommendedName>
        <fullName evidence="3">DUF2845 domain-containing protein</fullName>
    </recommendedName>
</protein>
<organism evidence="1 2">
    <name type="scientific">Acinetobacter venetianus</name>
    <dbReference type="NCBI Taxonomy" id="52133"/>
    <lineage>
        <taxon>Bacteria</taxon>
        <taxon>Pseudomonadati</taxon>
        <taxon>Pseudomonadota</taxon>
        <taxon>Gammaproteobacteria</taxon>
        <taxon>Moraxellales</taxon>
        <taxon>Moraxellaceae</taxon>
        <taxon>Acinetobacter</taxon>
    </lineage>
</organism>